<dbReference type="Proteomes" id="UP000593576">
    <property type="component" value="Unassembled WGS sequence"/>
</dbReference>
<accession>A0A7J9KKP2</accession>
<gene>
    <name evidence="1" type="ORF">Goshw_011076</name>
</gene>
<comment type="caution">
    <text evidence="1">The sequence shown here is derived from an EMBL/GenBank/DDBJ whole genome shotgun (WGS) entry which is preliminary data.</text>
</comment>
<keyword evidence="2" id="KW-1185">Reference proteome</keyword>
<dbReference type="AlphaFoldDB" id="A0A7J9KKP2"/>
<dbReference type="EMBL" id="JABFAF010000001">
    <property type="protein sequence ID" value="MBA0847008.1"/>
    <property type="molecule type" value="Genomic_DNA"/>
</dbReference>
<protein>
    <submittedName>
        <fullName evidence="1">Uncharacterized protein</fullName>
    </submittedName>
</protein>
<dbReference type="InterPro" id="IPR046349">
    <property type="entry name" value="C1-like_sf"/>
</dbReference>
<proteinExistence type="predicted"/>
<name>A0A7J9KKP2_GOSSC</name>
<dbReference type="OrthoDB" id="1884766at2759"/>
<feature type="non-terminal residue" evidence="1">
    <location>
        <position position="1"/>
    </location>
</feature>
<organism evidence="1 2">
    <name type="scientific">Gossypium schwendimanii</name>
    <name type="common">Cotton</name>
    <dbReference type="NCBI Taxonomy" id="34291"/>
    <lineage>
        <taxon>Eukaryota</taxon>
        <taxon>Viridiplantae</taxon>
        <taxon>Streptophyta</taxon>
        <taxon>Embryophyta</taxon>
        <taxon>Tracheophyta</taxon>
        <taxon>Spermatophyta</taxon>
        <taxon>Magnoliopsida</taxon>
        <taxon>eudicotyledons</taxon>
        <taxon>Gunneridae</taxon>
        <taxon>Pentapetalae</taxon>
        <taxon>rosids</taxon>
        <taxon>malvids</taxon>
        <taxon>Malvales</taxon>
        <taxon>Malvaceae</taxon>
        <taxon>Malvoideae</taxon>
        <taxon>Gossypium</taxon>
    </lineage>
</organism>
<evidence type="ECO:0000313" key="1">
    <source>
        <dbReference type="EMBL" id="MBA0847008.1"/>
    </source>
</evidence>
<dbReference type="SUPFAM" id="SSF57889">
    <property type="entry name" value="Cysteine-rich domain"/>
    <property type="match status" value="1"/>
</dbReference>
<reference evidence="1 2" key="1">
    <citation type="journal article" date="2019" name="Genome Biol. Evol.">
        <title>Insights into the evolution of the New World diploid cottons (Gossypium, subgenus Houzingenia) based on genome sequencing.</title>
        <authorList>
            <person name="Grover C.E."/>
            <person name="Arick M.A. 2nd"/>
            <person name="Thrash A."/>
            <person name="Conover J.L."/>
            <person name="Sanders W.S."/>
            <person name="Peterson D.G."/>
            <person name="Frelichowski J.E."/>
            <person name="Scheffler J.A."/>
            <person name="Scheffler B.E."/>
            <person name="Wendel J.F."/>
        </authorList>
    </citation>
    <scope>NUCLEOTIDE SEQUENCE [LARGE SCALE GENOMIC DNA]</scope>
    <source>
        <strain evidence="1">1</strain>
        <tissue evidence="1">Leaf</tissue>
    </source>
</reference>
<sequence>TEHGSYCCSRPNCEFVIHVKCAISQENKFWYNITELENPDEFKELDESGNLIFRVLREIKVGDNVVAAEIIHSSHDQHSLTFNDEINDNKHCNGLCYGSRKVPSDFSQMEFLNAGCVTMIVVVSPNKEV</sequence>
<evidence type="ECO:0000313" key="2">
    <source>
        <dbReference type="Proteomes" id="UP000593576"/>
    </source>
</evidence>